<dbReference type="GO" id="GO:0051536">
    <property type="term" value="F:iron-sulfur cluster binding"/>
    <property type="evidence" value="ECO:0007669"/>
    <property type="project" value="UniProtKB-KW"/>
</dbReference>
<dbReference type="InterPro" id="IPR007197">
    <property type="entry name" value="rSAM"/>
</dbReference>
<keyword evidence="2" id="KW-0479">Metal-binding</keyword>
<reference evidence="6" key="1">
    <citation type="submission" date="2018-05" db="EMBL/GenBank/DDBJ databases">
        <authorList>
            <person name="Lanie J.A."/>
            <person name="Ng W.-L."/>
            <person name="Kazmierczak K.M."/>
            <person name="Andrzejewski T.M."/>
            <person name="Davidsen T.M."/>
            <person name="Wayne K.J."/>
            <person name="Tettelin H."/>
            <person name="Glass J.I."/>
            <person name="Rusch D."/>
            <person name="Podicherti R."/>
            <person name="Tsui H.-C.T."/>
            <person name="Winkler M.E."/>
        </authorList>
    </citation>
    <scope>NUCLEOTIDE SEQUENCE</scope>
</reference>
<dbReference type="InterPro" id="IPR058240">
    <property type="entry name" value="rSAM_sf"/>
</dbReference>
<evidence type="ECO:0000313" key="6">
    <source>
        <dbReference type="EMBL" id="SVB75948.1"/>
    </source>
</evidence>
<dbReference type="Gene3D" id="3.20.20.70">
    <property type="entry name" value="Aldolase class I"/>
    <property type="match status" value="1"/>
</dbReference>
<evidence type="ECO:0000256" key="1">
    <source>
        <dbReference type="ARBA" id="ARBA00022691"/>
    </source>
</evidence>
<organism evidence="6">
    <name type="scientific">marine metagenome</name>
    <dbReference type="NCBI Taxonomy" id="408172"/>
    <lineage>
        <taxon>unclassified sequences</taxon>
        <taxon>metagenomes</taxon>
        <taxon>ecological metagenomes</taxon>
    </lineage>
</organism>
<dbReference type="GO" id="GO:0003824">
    <property type="term" value="F:catalytic activity"/>
    <property type="evidence" value="ECO:0007669"/>
    <property type="project" value="InterPro"/>
</dbReference>
<feature type="domain" description="Radical SAM core" evidence="5">
    <location>
        <begin position="32"/>
        <end position="89"/>
    </location>
</feature>
<gene>
    <name evidence="6" type="ORF">METZ01_LOCUS228802</name>
</gene>
<dbReference type="SFLD" id="SFLDS00029">
    <property type="entry name" value="Radical_SAM"/>
    <property type="match status" value="1"/>
</dbReference>
<dbReference type="Pfam" id="PF04055">
    <property type="entry name" value="Radical_SAM"/>
    <property type="match status" value="1"/>
</dbReference>
<evidence type="ECO:0000256" key="4">
    <source>
        <dbReference type="ARBA" id="ARBA00023014"/>
    </source>
</evidence>
<keyword evidence="3" id="KW-0408">Iron</keyword>
<dbReference type="SUPFAM" id="SSF102114">
    <property type="entry name" value="Radical SAM enzymes"/>
    <property type="match status" value="1"/>
</dbReference>
<proteinExistence type="predicted"/>
<dbReference type="GO" id="GO:0046872">
    <property type="term" value="F:metal ion binding"/>
    <property type="evidence" value="ECO:0007669"/>
    <property type="project" value="UniProtKB-KW"/>
</dbReference>
<evidence type="ECO:0000256" key="3">
    <source>
        <dbReference type="ARBA" id="ARBA00023004"/>
    </source>
</evidence>
<dbReference type="EMBL" id="UINC01056199">
    <property type="protein sequence ID" value="SVB75948.1"/>
    <property type="molecule type" value="Genomic_DNA"/>
</dbReference>
<name>A0A382GLC6_9ZZZZ</name>
<protein>
    <recommendedName>
        <fullName evidence="5">Radical SAM core domain-containing protein</fullName>
    </recommendedName>
</protein>
<dbReference type="InterPro" id="IPR013785">
    <property type="entry name" value="Aldolase_TIM"/>
</dbReference>
<keyword evidence="4" id="KW-0411">Iron-sulfur</keyword>
<dbReference type="AlphaFoldDB" id="A0A382GLC6"/>
<feature type="non-terminal residue" evidence="6">
    <location>
        <position position="92"/>
    </location>
</feature>
<dbReference type="CDD" id="cd01335">
    <property type="entry name" value="Radical_SAM"/>
    <property type="match status" value="1"/>
</dbReference>
<sequence length="92" mass="10534">MTLRPMSLVQKVRGLLKYGWVRLRGGPMLVNMEVTHFCNAQCDFCDFWKTSRSGKLSDYDYIDALRKLNPLCVTLTGGEPTIIKNLPEVVQR</sequence>
<accession>A0A382GLC6</accession>
<evidence type="ECO:0000256" key="2">
    <source>
        <dbReference type="ARBA" id="ARBA00022723"/>
    </source>
</evidence>
<evidence type="ECO:0000259" key="5">
    <source>
        <dbReference type="Pfam" id="PF04055"/>
    </source>
</evidence>
<keyword evidence="1" id="KW-0949">S-adenosyl-L-methionine</keyword>